<dbReference type="SUPFAM" id="SSF52047">
    <property type="entry name" value="RNI-like"/>
    <property type="match status" value="1"/>
</dbReference>
<dbReference type="EMBL" id="QKYT01000078">
    <property type="protein sequence ID" value="RIA94569.1"/>
    <property type="molecule type" value="Genomic_DNA"/>
</dbReference>
<dbReference type="AlphaFoldDB" id="A0A397TB53"/>
<sequence>MDTPMSTAQFPLEYSDSIIREFNDLQYVVFLKLQILKFEYACPKVEELIQFLEINGKNLKELNVYRCNNSLNLAIAKFCPNLKSLFTLFMKDELETLKIIFNNCQELESIKIWCGSNYLKENEMLEIIVNYSSKNFHELFLYNYVASELLSKDLESFFINWKNRLPQKSFSFIVIKGFGDSLDKNIENMKIIEKYKNFGIIRKFLVENNK</sequence>
<accession>A0A397TB53</accession>
<evidence type="ECO:0008006" key="3">
    <source>
        <dbReference type="Google" id="ProtNLM"/>
    </source>
</evidence>
<gene>
    <name evidence="1" type="ORF">C1645_803496</name>
</gene>
<evidence type="ECO:0000313" key="2">
    <source>
        <dbReference type="Proteomes" id="UP000265703"/>
    </source>
</evidence>
<dbReference type="Gene3D" id="3.80.10.10">
    <property type="entry name" value="Ribonuclease Inhibitor"/>
    <property type="match status" value="1"/>
</dbReference>
<dbReference type="OrthoDB" id="2412344at2759"/>
<protein>
    <recommendedName>
        <fullName evidence="3">F-box domain-containing protein</fullName>
    </recommendedName>
</protein>
<proteinExistence type="predicted"/>
<organism evidence="1 2">
    <name type="scientific">Glomus cerebriforme</name>
    <dbReference type="NCBI Taxonomy" id="658196"/>
    <lineage>
        <taxon>Eukaryota</taxon>
        <taxon>Fungi</taxon>
        <taxon>Fungi incertae sedis</taxon>
        <taxon>Mucoromycota</taxon>
        <taxon>Glomeromycotina</taxon>
        <taxon>Glomeromycetes</taxon>
        <taxon>Glomerales</taxon>
        <taxon>Glomeraceae</taxon>
        <taxon>Glomus</taxon>
    </lineage>
</organism>
<name>A0A397TB53_9GLOM</name>
<dbReference type="InterPro" id="IPR032675">
    <property type="entry name" value="LRR_dom_sf"/>
</dbReference>
<dbReference type="Proteomes" id="UP000265703">
    <property type="component" value="Unassembled WGS sequence"/>
</dbReference>
<evidence type="ECO:0000313" key="1">
    <source>
        <dbReference type="EMBL" id="RIA94569.1"/>
    </source>
</evidence>
<keyword evidence="2" id="KW-1185">Reference proteome</keyword>
<comment type="caution">
    <text evidence="1">The sequence shown here is derived from an EMBL/GenBank/DDBJ whole genome shotgun (WGS) entry which is preliminary data.</text>
</comment>
<reference evidence="1 2" key="1">
    <citation type="submission" date="2018-06" db="EMBL/GenBank/DDBJ databases">
        <title>Comparative genomics reveals the genomic features of Rhizophagus irregularis, R. cerebriforme, R. diaphanum and Gigaspora rosea, and their symbiotic lifestyle signature.</title>
        <authorList>
            <person name="Morin E."/>
            <person name="San Clemente H."/>
            <person name="Chen E.C.H."/>
            <person name="De La Providencia I."/>
            <person name="Hainaut M."/>
            <person name="Kuo A."/>
            <person name="Kohler A."/>
            <person name="Murat C."/>
            <person name="Tang N."/>
            <person name="Roy S."/>
            <person name="Loubradou J."/>
            <person name="Henrissat B."/>
            <person name="Grigoriev I.V."/>
            <person name="Corradi N."/>
            <person name="Roux C."/>
            <person name="Martin F.M."/>
        </authorList>
    </citation>
    <scope>NUCLEOTIDE SEQUENCE [LARGE SCALE GENOMIC DNA]</scope>
    <source>
        <strain evidence="1 2">DAOM 227022</strain>
    </source>
</reference>